<dbReference type="InterPro" id="IPR036865">
    <property type="entry name" value="CRAL-TRIO_dom_sf"/>
</dbReference>
<dbReference type="InterPro" id="IPR001251">
    <property type="entry name" value="CRAL-TRIO_dom"/>
</dbReference>
<evidence type="ECO:0000313" key="3">
    <source>
        <dbReference type="Proteomes" id="UP001164746"/>
    </source>
</evidence>
<gene>
    <name evidence="2" type="ORF">MAR_026617</name>
</gene>
<dbReference type="CDD" id="cd00170">
    <property type="entry name" value="SEC14"/>
    <property type="match status" value="1"/>
</dbReference>
<dbReference type="Pfam" id="PF00650">
    <property type="entry name" value="CRAL_TRIO"/>
    <property type="match status" value="1"/>
</dbReference>
<dbReference type="Gene3D" id="3.40.525.10">
    <property type="entry name" value="CRAL-TRIO lipid binding domain"/>
    <property type="match status" value="1"/>
</dbReference>
<dbReference type="SUPFAM" id="SSF52087">
    <property type="entry name" value="CRAL/TRIO domain"/>
    <property type="match status" value="1"/>
</dbReference>
<sequence length="333" mass="38832">MLPAHCNINNVTMRGDVDFVSKLDEASKKKAKEELNEINDKDREMAVQAFREWILQQKWLRTPTDFAFLLRFLRARKFSQLGARQTIENYWRVKTKSPTWFKDVDPTEKKIVEIMKTGFYVIPKTTDKYGRRVIVERLGNLDMNKVKKKWGVENIFRTICLICDWVNRDENVQVNGIIVFIDNTDVTMGHFMNMMGTENGKKIMEFYQNSLPARMKGLHMYNEPTFFDAVYALFSPLMKQKTKDRMHMHGRSLTKVYEELGMECFPDEYLPDDYKGPSAGSTQQLVDTMISEIQSPDFTSYIKNLSSDKYGVDIAKLKENDAPVASFRKLNVD</sequence>
<dbReference type="PANTHER" id="PTHR10174">
    <property type="entry name" value="ALPHA-TOCOPHEROL TRANSFER PROTEIN-RELATED"/>
    <property type="match status" value="1"/>
</dbReference>
<reference evidence="2" key="1">
    <citation type="submission" date="2022-11" db="EMBL/GenBank/DDBJ databases">
        <title>Centuries of genome instability and evolution in soft-shell clam transmissible cancer (bioRxiv).</title>
        <authorList>
            <person name="Hart S.F.M."/>
            <person name="Yonemitsu M.A."/>
            <person name="Giersch R.M."/>
            <person name="Beal B.F."/>
            <person name="Arriagada G."/>
            <person name="Davis B.W."/>
            <person name="Ostrander E.A."/>
            <person name="Goff S.P."/>
            <person name="Metzger M.J."/>
        </authorList>
    </citation>
    <scope>NUCLEOTIDE SEQUENCE</scope>
    <source>
        <strain evidence="2">MELC-2E11</strain>
        <tissue evidence="2">Siphon/mantle</tissue>
    </source>
</reference>
<evidence type="ECO:0000313" key="2">
    <source>
        <dbReference type="EMBL" id="WAR12437.1"/>
    </source>
</evidence>
<dbReference type="InterPro" id="IPR036273">
    <property type="entry name" value="CRAL/TRIO_N_dom_sf"/>
</dbReference>
<dbReference type="PRINTS" id="PR00180">
    <property type="entry name" value="CRETINALDHBP"/>
</dbReference>
<dbReference type="SUPFAM" id="SSF46938">
    <property type="entry name" value="CRAL/TRIO N-terminal domain"/>
    <property type="match status" value="1"/>
</dbReference>
<dbReference type="SMART" id="SM00516">
    <property type="entry name" value="SEC14"/>
    <property type="match status" value="1"/>
</dbReference>
<dbReference type="InterPro" id="IPR011074">
    <property type="entry name" value="CRAL/TRIO_N_dom"/>
</dbReference>
<dbReference type="PANTHER" id="PTHR10174:SF130">
    <property type="entry name" value="ALPHA-TOCOPHEROL TRANSFER PROTEIN-LIKE"/>
    <property type="match status" value="1"/>
</dbReference>
<dbReference type="PROSITE" id="PS50191">
    <property type="entry name" value="CRAL_TRIO"/>
    <property type="match status" value="1"/>
</dbReference>
<keyword evidence="3" id="KW-1185">Reference proteome</keyword>
<accession>A0ABY7ETB2</accession>
<evidence type="ECO:0000259" key="1">
    <source>
        <dbReference type="PROSITE" id="PS50191"/>
    </source>
</evidence>
<dbReference type="EMBL" id="CP111019">
    <property type="protein sequence ID" value="WAR12437.1"/>
    <property type="molecule type" value="Genomic_DNA"/>
</dbReference>
<dbReference type="SMART" id="SM01100">
    <property type="entry name" value="CRAL_TRIO_N"/>
    <property type="match status" value="1"/>
</dbReference>
<protein>
    <submittedName>
        <fullName evidence="2">CLVS2-like protein</fullName>
    </submittedName>
</protein>
<dbReference type="Proteomes" id="UP001164746">
    <property type="component" value="Chromosome 8"/>
</dbReference>
<dbReference type="Gene3D" id="1.10.8.20">
    <property type="entry name" value="N-terminal domain of phosphatidylinositol transfer protein sec14p"/>
    <property type="match status" value="1"/>
</dbReference>
<organism evidence="2 3">
    <name type="scientific">Mya arenaria</name>
    <name type="common">Soft-shell clam</name>
    <dbReference type="NCBI Taxonomy" id="6604"/>
    <lineage>
        <taxon>Eukaryota</taxon>
        <taxon>Metazoa</taxon>
        <taxon>Spiralia</taxon>
        <taxon>Lophotrochozoa</taxon>
        <taxon>Mollusca</taxon>
        <taxon>Bivalvia</taxon>
        <taxon>Autobranchia</taxon>
        <taxon>Heteroconchia</taxon>
        <taxon>Euheterodonta</taxon>
        <taxon>Imparidentia</taxon>
        <taxon>Neoheterodontei</taxon>
        <taxon>Myida</taxon>
        <taxon>Myoidea</taxon>
        <taxon>Myidae</taxon>
        <taxon>Mya</taxon>
    </lineage>
</organism>
<proteinExistence type="predicted"/>
<dbReference type="Gene3D" id="1.20.5.1200">
    <property type="entry name" value="Alpha-tocopherol transfer"/>
    <property type="match status" value="1"/>
</dbReference>
<name>A0ABY7ETB2_MYAAR</name>
<feature type="domain" description="CRAL-TRIO" evidence="1">
    <location>
        <begin position="108"/>
        <end position="282"/>
    </location>
</feature>